<protein>
    <submittedName>
        <fullName evidence="5">Avidin/streptavidin family protein</fullName>
    </submittedName>
</protein>
<feature type="compositionally biased region" description="Polar residues" evidence="4">
    <location>
        <begin position="125"/>
        <end position="137"/>
    </location>
</feature>
<dbReference type="SUPFAM" id="SSF50876">
    <property type="entry name" value="Avidin/streptavidin"/>
    <property type="match status" value="1"/>
</dbReference>
<evidence type="ECO:0000256" key="4">
    <source>
        <dbReference type="SAM" id="MobiDB-lite"/>
    </source>
</evidence>
<evidence type="ECO:0000313" key="6">
    <source>
        <dbReference type="Proteomes" id="UP001061302"/>
    </source>
</evidence>
<dbReference type="InterPro" id="IPR005468">
    <property type="entry name" value="Avidin/str"/>
</dbReference>
<keyword evidence="2" id="KW-0964">Secreted</keyword>
<dbReference type="EMBL" id="CP106753">
    <property type="protein sequence ID" value="UXY14883.1"/>
    <property type="molecule type" value="Genomic_DNA"/>
</dbReference>
<sequence>MKVARSLIGIGFGLLALLPGIGGAAEADDSVRSLSAWTNQRGSTLYIDNVSASGQLTGTYINRAAGFGCQNTPYPVTGWVLGNAITFTVLWRNAVQSCNSITAWTGFYYQGRITTLWQLVSNGTTSPGQIQQGQDVFTRSGKAEAETQK</sequence>
<evidence type="ECO:0000256" key="1">
    <source>
        <dbReference type="ARBA" id="ARBA00004613"/>
    </source>
</evidence>
<dbReference type="Pfam" id="PF01382">
    <property type="entry name" value="Avidin"/>
    <property type="match status" value="1"/>
</dbReference>
<dbReference type="RefSeq" id="WP_263124210.1">
    <property type="nucleotide sequence ID" value="NZ_CP106753.1"/>
</dbReference>
<dbReference type="InterPro" id="IPR036896">
    <property type="entry name" value="Avidin-like_sf"/>
</dbReference>
<comment type="subcellular location">
    <subcellularLocation>
        <location evidence="1">Secreted</location>
    </subcellularLocation>
</comment>
<accession>A0ABY6DKY3</accession>
<gene>
    <name evidence="5" type="ORF">N8I74_16420</name>
</gene>
<name>A0ABY6DKY3_9NEIS</name>
<evidence type="ECO:0000256" key="2">
    <source>
        <dbReference type="ARBA" id="ARBA00022525"/>
    </source>
</evidence>
<organism evidence="5 6">
    <name type="scientific">Chitiniphilus purpureus</name>
    <dbReference type="NCBI Taxonomy" id="2981137"/>
    <lineage>
        <taxon>Bacteria</taxon>
        <taxon>Pseudomonadati</taxon>
        <taxon>Pseudomonadota</taxon>
        <taxon>Betaproteobacteria</taxon>
        <taxon>Neisseriales</taxon>
        <taxon>Chitinibacteraceae</taxon>
        <taxon>Chitiniphilus</taxon>
    </lineage>
</organism>
<dbReference type="Proteomes" id="UP001061302">
    <property type="component" value="Chromosome"/>
</dbReference>
<evidence type="ECO:0000313" key="5">
    <source>
        <dbReference type="EMBL" id="UXY14883.1"/>
    </source>
</evidence>
<feature type="region of interest" description="Disordered" evidence="4">
    <location>
        <begin position="125"/>
        <end position="149"/>
    </location>
</feature>
<keyword evidence="6" id="KW-1185">Reference proteome</keyword>
<dbReference type="Gene3D" id="2.40.128.30">
    <property type="entry name" value="Avidin-like"/>
    <property type="match status" value="1"/>
</dbReference>
<dbReference type="PROSITE" id="PS51326">
    <property type="entry name" value="AVIDIN_2"/>
    <property type="match status" value="1"/>
</dbReference>
<evidence type="ECO:0000256" key="3">
    <source>
        <dbReference type="ARBA" id="ARBA00022729"/>
    </source>
</evidence>
<keyword evidence="3" id="KW-0732">Signal</keyword>
<reference evidence="5" key="1">
    <citation type="submission" date="2022-10" db="EMBL/GenBank/DDBJ databases">
        <title>Chitiniphilus purpureus sp. nov., a novel chitin-degrading bacterium isolated from crawfish pond sediment.</title>
        <authorList>
            <person name="Li K."/>
        </authorList>
    </citation>
    <scope>NUCLEOTIDE SEQUENCE</scope>
    <source>
        <strain evidence="5">CD1</strain>
    </source>
</reference>
<proteinExistence type="predicted"/>